<dbReference type="GO" id="GO:0008270">
    <property type="term" value="F:zinc ion binding"/>
    <property type="evidence" value="ECO:0007669"/>
    <property type="project" value="UniProtKB-KW"/>
</dbReference>
<proteinExistence type="predicted"/>
<sequence>MENNEGHNKNKNRLLLPLELLFDIINTASKSLDLKNIIYTGNTAIMLELKEYFIKLMSCSTILYAYFGGNLIKLFRKLKMTACFICKQHINKNDRTARINSCGHVFHRHCLSINMDKCPVDGCTSIIEGNVLYLSRGGSSAMESLEALESVPITQPHIPTLSLNQTAQSLVSPRPYSCSFSGFDEGGSSATDKLPPSVIPTQNAPINPPFLPAQQTSSIPQQQTQSIPVSYTTRQTQPITPCYQSDQLPKQQQAQQTYPETMPTQQAQLNPHFNPQQQSQPNPAPSQHPPPNRPHQPQSYIQFDQVGMPHYMYTTWPYYSYYVDETRPSSSHVSYAQQQLNPYPTQQPQQTYQPRYSTQPGFLYCSSRQECVQNVIAQSKLGIWFASHVKACHQGRKRKSDK</sequence>
<dbReference type="InterPro" id="IPR013083">
    <property type="entry name" value="Znf_RING/FYVE/PHD"/>
</dbReference>
<dbReference type="Gene3D" id="3.30.40.10">
    <property type="entry name" value="Zinc/RING finger domain, C3HC4 (zinc finger)"/>
    <property type="match status" value="1"/>
</dbReference>
<evidence type="ECO:0000259" key="5">
    <source>
        <dbReference type="PROSITE" id="PS50089"/>
    </source>
</evidence>
<name>A0A6V7TV03_MELEN</name>
<comment type="caution">
    <text evidence="6">The sequence shown here is derived from an EMBL/GenBank/DDBJ whole genome shotgun (WGS) entry which is preliminary data.</text>
</comment>
<dbReference type="InterPro" id="IPR001841">
    <property type="entry name" value="Znf_RING"/>
</dbReference>
<evidence type="ECO:0000256" key="3">
    <source>
        <dbReference type="PROSITE-ProRule" id="PRU00175"/>
    </source>
</evidence>
<evidence type="ECO:0000256" key="2">
    <source>
        <dbReference type="ARBA" id="ARBA00022833"/>
    </source>
</evidence>
<feature type="domain" description="RING-type" evidence="5">
    <location>
        <begin position="83"/>
        <end position="121"/>
    </location>
</feature>
<dbReference type="SMART" id="SM00184">
    <property type="entry name" value="RING"/>
    <property type="match status" value="1"/>
</dbReference>
<feature type="compositionally biased region" description="Low complexity" evidence="4">
    <location>
        <begin position="271"/>
        <end position="281"/>
    </location>
</feature>
<evidence type="ECO:0000313" key="6">
    <source>
        <dbReference type="EMBL" id="CAD2135706.1"/>
    </source>
</evidence>
<feature type="compositionally biased region" description="Pro residues" evidence="4">
    <location>
        <begin position="282"/>
        <end position="294"/>
    </location>
</feature>
<evidence type="ECO:0000313" key="7">
    <source>
        <dbReference type="Proteomes" id="UP000580250"/>
    </source>
</evidence>
<organism evidence="6 7">
    <name type="scientific">Meloidogyne enterolobii</name>
    <name type="common">Root-knot nematode worm</name>
    <name type="synonym">Meloidogyne mayaguensis</name>
    <dbReference type="NCBI Taxonomy" id="390850"/>
    <lineage>
        <taxon>Eukaryota</taxon>
        <taxon>Metazoa</taxon>
        <taxon>Ecdysozoa</taxon>
        <taxon>Nematoda</taxon>
        <taxon>Chromadorea</taxon>
        <taxon>Rhabditida</taxon>
        <taxon>Tylenchina</taxon>
        <taxon>Tylenchomorpha</taxon>
        <taxon>Tylenchoidea</taxon>
        <taxon>Meloidogynidae</taxon>
        <taxon>Meloidogyninae</taxon>
        <taxon>Meloidogyne</taxon>
    </lineage>
</organism>
<feature type="region of interest" description="Disordered" evidence="4">
    <location>
        <begin position="182"/>
        <end position="299"/>
    </location>
</feature>
<dbReference type="Proteomes" id="UP000580250">
    <property type="component" value="Unassembled WGS sequence"/>
</dbReference>
<dbReference type="PROSITE" id="PS50089">
    <property type="entry name" value="ZF_RING_2"/>
    <property type="match status" value="1"/>
</dbReference>
<keyword evidence="1 3" id="KW-0863">Zinc-finger</keyword>
<feature type="compositionally biased region" description="Low complexity" evidence="4">
    <location>
        <begin position="214"/>
        <end position="228"/>
    </location>
</feature>
<keyword evidence="2" id="KW-0862">Zinc</keyword>
<evidence type="ECO:0000256" key="1">
    <source>
        <dbReference type="ARBA" id="ARBA00022771"/>
    </source>
</evidence>
<reference evidence="6 7" key="1">
    <citation type="submission" date="2020-08" db="EMBL/GenBank/DDBJ databases">
        <authorList>
            <person name="Koutsovoulos G."/>
            <person name="Danchin GJ E."/>
        </authorList>
    </citation>
    <scope>NUCLEOTIDE SEQUENCE [LARGE SCALE GENOMIC DNA]</scope>
</reference>
<dbReference type="EMBL" id="CAJEWN010000017">
    <property type="protein sequence ID" value="CAD2135706.1"/>
    <property type="molecule type" value="Genomic_DNA"/>
</dbReference>
<gene>
    <name evidence="6" type="ORF">MENT_LOCUS4814</name>
</gene>
<keyword evidence="1 3" id="KW-0479">Metal-binding</keyword>
<evidence type="ECO:0000256" key="4">
    <source>
        <dbReference type="SAM" id="MobiDB-lite"/>
    </source>
</evidence>
<dbReference type="AlphaFoldDB" id="A0A6V7TV03"/>
<protein>
    <recommendedName>
        <fullName evidence="5">RING-type domain-containing protein</fullName>
    </recommendedName>
</protein>
<dbReference type="SUPFAM" id="SSF57850">
    <property type="entry name" value="RING/U-box"/>
    <property type="match status" value="1"/>
</dbReference>
<accession>A0A6V7TV03</accession>
<feature type="compositionally biased region" description="Polar residues" evidence="4">
    <location>
        <begin position="229"/>
        <end position="269"/>
    </location>
</feature>